<sequence length="284" mass="31936">MKPMLFLFIVLLFVACKGPQATPAVPVQPPVTVTPPTSVTTAPVVRKLVWSDEFDTPGLPDTTKWGYDVGGNGFGNNELQFYTRRRAENARIEAGKLIIEARKENYQGSAYTSARLLTRDKITWTYGRIEAYAKLPKGRGTWPAVWMLGKNISTAGWPRCGEIDIMEHVGFDEGVVHASIHSETYNHVKGTQKTSKTIVPDAVSAFHLYAVEWTADQMEFYVDDKLYYTVQRSTLGSTDAQWPFTQPFFLILNVAVGGNWGGQKGVDETIWPQRMEVDYVRVYQ</sequence>
<dbReference type="PROSITE" id="PS51762">
    <property type="entry name" value="GH16_2"/>
    <property type="match status" value="1"/>
</dbReference>
<dbReference type="Pfam" id="PF00722">
    <property type="entry name" value="Glyco_hydro_16"/>
    <property type="match status" value="1"/>
</dbReference>
<dbReference type="GO" id="GO:0005975">
    <property type="term" value="P:carbohydrate metabolic process"/>
    <property type="evidence" value="ECO:0007669"/>
    <property type="project" value="InterPro"/>
</dbReference>
<reference evidence="4 5" key="1">
    <citation type="submission" date="2016-01" db="EMBL/GenBank/DDBJ databases">
        <authorList>
            <person name="Oliw E.H."/>
        </authorList>
    </citation>
    <scope>NUCLEOTIDE SEQUENCE [LARGE SCALE GENOMIC DNA]</scope>
    <source>
        <strain evidence="4 5">DY10</strain>
    </source>
</reference>
<dbReference type="STRING" id="1178516.AWR27_05765"/>
<feature type="signal peptide" evidence="2">
    <location>
        <begin position="1"/>
        <end position="23"/>
    </location>
</feature>
<dbReference type="Gene3D" id="2.60.120.200">
    <property type="match status" value="1"/>
</dbReference>
<dbReference type="PANTHER" id="PTHR10963:SF55">
    <property type="entry name" value="GLYCOSIDE HYDROLASE FAMILY 16 PROTEIN"/>
    <property type="match status" value="1"/>
</dbReference>
<keyword evidence="4" id="KW-0378">Hydrolase</keyword>
<evidence type="ECO:0000256" key="1">
    <source>
        <dbReference type="ARBA" id="ARBA00006865"/>
    </source>
</evidence>
<protein>
    <submittedName>
        <fullName evidence="4">Glycoside hydrolase</fullName>
    </submittedName>
</protein>
<dbReference type="GO" id="GO:0004553">
    <property type="term" value="F:hydrolase activity, hydrolyzing O-glycosyl compounds"/>
    <property type="evidence" value="ECO:0007669"/>
    <property type="project" value="InterPro"/>
</dbReference>
<dbReference type="Proteomes" id="UP000187941">
    <property type="component" value="Chromosome"/>
</dbReference>
<dbReference type="InterPro" id="IPR000757">
    <property type="entry name" value="Beta-glucanase-like"/>
</dbReference>
<accession>A0A1P9X3X3</accession>
<dbReference type="OrthoDB" id="9776255at2"/>
<comment type="similarity">
    <text evidence="1">Belongs to the glycosyl hydrolase 16 family.</text>
</comment>
<evidence type="ECO:0000256" key="2">
    <source>
        <dbReference type="SAM" id="SignalP"/>
    </source>
</evidence>
<dbReference type="InterPro" id="IPR013320">
    <property type="entry name" value="ConA-like_dom_sf"/>
</dbReference>
<organism evidence="4 5">
    <name type="scientific">Spirosoma montaniterrae</name>
    <dbReference type="NCBI Taxonomy" id="1178516"/>
    <lineage>
        <taxon>Bacteria</taxon>
        <taxon>Pseudomonadati</taxon>
        <taxon>Bacteroidota</taxon>
        <taxon>Cytophagia</taxon>
        <taxon>Cytophagales</taxon>
        <taxon>Cytophagaceae</taxon>
        <taxon>Spirosoma</taxon>
    </lineage>
</organism>
<feature type="domain" description="GH16" evidence="3">
    <location>
        <begin position="35"/>
        <end position="284"/>
    </location>
</feature>
<dbReference type="KEGG" id="smon:AWR27_05765"/>
<keyword evidence="2" id="KW-0732">Signal</keyword>
<dbReference type="RefSeq" id="WP_077133830.1">
    <property type="nucleotide sequence ID" value="NZ_CP014263.1"/>
</dbReference>
<dbReference type="CDD" id="cd08023">
    <property type="entry name" value="GH16_laminarinase_like"/>
    <property type="match status" value="1"/>
</dbReference>
<evidence type="ECO:0000313" key="5">
    <source>
        <dbReference type="Proteomes" id="UP000187941"/>
    </source>
</evidence>
<gene>
    <name evidence="4" type="ORF">AWR27_05765</name>
</gene>
<evidence type="ECO:0000259" key="3">
    <source>
        <dbReference type="PROSITE" id="PS51762"/>
    </source>
</evidence>
<dbReference type="InterPro" id="IPR050546">
    <property type="entry name" value="Glycosyl_Hydrlase_16"/>
</dbReference>
<dbReference type="EMBL" id="CP014263">
    <property type="protein sequence ID" value="AQG82346.1"/>
    <property type="molecule type" value="Genomic_DNA"/>
</dbReference>
<proteinExistence type="inferred from homology"/>
<feature type="chain" id="PRO_5010304527" evidence="2">
    <location>
        <begin position="24"/>
        <end position="284"/>
    </location>
</feature>
<evidence type="ECO:0000313" key="4">
    <source>
        <dbReference type="EMBL" id="AQG82346.1"/>
    </source>
</evidence>
<name>A0A1P9X3X3_9BACT</name>
<dbReference type="PROSITE" id="PS51257">
    <property type="entry name" value="PROKAR_LIPOPROTEIN"/>
    <property type="match status" value="1"/>
</dbReference>
<keyword evidence="5" id="KW-1185">Reference proteome</keyword>
<dbReference type="SUPFAM" id="SSF49899">
    <property type="entry name" value="Concanavalin A-like lectins/glucanases"/>
    <property type="match status" value="1"/>
</dbReference>
<dbReference type="PANTHER" id="PTHR10963">
    <property type="entry name" value="GLYCOSYL HYDROLASE-RELATED"/>
    <property type="match status" value="1"/>
</dbReference>
<dbReference type="AlphaFoldDB" id="A0A1P9X3X3"/>